<dbReference type="AlphaFoldDB" id="A0A2H0XVB4"/>
<protein>
    <submittedName>
        <fullName evidence="1">Uncharacterized protein</fullName>
    </submittedName>
</protein>
<accession>A0A2H0XVB4</accession>
<reference evidence="1 2" key="1">
    <citation type="submission" date="2017-09" db="EMBL/GenBank/DDBJ databases">
        <title>Depth-based differentiation of microbial function through sediment-hosted aquifers and enrichment of novel symbionts in the deep terrestrial subsurface.</title>
        <authorList>
            <person name="Probst A.J."/>
            <person name="Ladd B."/>
            <person name="Jarett J.K."/>
            <person name="Geller-Mcgrath D.E."/>
            <person name="Sieber C.M."/>
            <person name="Emerson J.B."/>
            <person name="Anantharaman K."/>
            <person name="Thomas B.C."/>
            <person name="Malmstrom R."/>
            <person name="Stieglmeier M."/>
            <person name="Klingl A."/>
            <person name="Woyke T."/>
            <person name="Ryan C.M."/>
            <person name="Banfield J.F."/>
        </authorList>
    </citation>
    <scope>NUCLEOTIDE SEQUENCE [LARGE SCALE GENOMIC DNA]</scope>
    <source>
        <strain evidence="1">CG08_land_8_20_14_0_20_45_16</strain>
    </source>
</reference>
<dbReference type="Proteomes" id="UP000231343">
    <property type="component" value="Unassembled WGS sequence"/>
</dbReference>
<comment type="caution">
    <text evidence="1">The sequence shown here is derived from an EMBL/GenBank/DDBJ whole genome shotgun (WGS) entry which is preliminary data.</text>
</comment>
<sequence>MNPEKSALEQLEDMLKEFWRQLARPSIIAARHAEFLIEPKIFIGDKLHPEILKLLTLNYLANTSRQDSGTGNNIEVSTEKIVIKNQKGKPVVIIRDQEIVQQFLAQQA</sequence>
<proteinExistence type="predicted"/>
<gene>
    <name evidence="1" type="ORF">COT42_07160</name>
</gene>
<name>A0A2H0XVB4_UNCSA</name>
<evidence type="ECO:0000313" key="2">
    <source>
        <dbReference type="Proteomes" id="UP000231343"/>
    </source>
</evidence>
<organism evidence="1 2">
    <name type="scientific">Candidatus Saganbacteria bacterium CG08_land_8_20_14_0_20_45_16</name>
    <dbReference type="NCBI Taxonomy" id="2014293"/>
    <lineage>
        <taxon>Bacteria</taxon>
        <taxon>Bacillati</taxon>
        <taxon>Saganbacteria</taxon>
    </lineage>
</organism>
<dbReference type="EMBL" id="PEYM01000120">
    <property type="protein sequence ID" value="PIS28705.1"/>
    <property type="molecule type" value="Genomic_DNA"/>
</dbReference>
<evidence type="ECO:0000313" key="1">
    <source>
        <dbReference type="EMBL" id="PIS28705.1"/>
    </source>
</evidence>